<protein>
    <submittedName>
        <fullName evidence="2">Uncharacterized protein</fullName>
    </submittedName>
</protein>
<evidence type="ECO:0000256" key="1">
    <source>
        <dbReference type="SAM" id="MobiDB-lite"/>
    </source>
</evidence>
<evidence type="ECO:0000313" key="3">
    <source>
        <dbReference type="Proteomes" id="UP000187203"/>
    </source>
</evidence>
<organism evidence="2 3">
    <name type="scientific">Corchorus olitorius</name>
    <dbReference type="NCBI Taxonomy" id="93759"/>
    <lineage>
        <taxon>Eukaryota</taxon>
        <taxon>Viridiplantae</taxon>
        <taxon>Streptophyta</taxon>
        <taxon>Embryophyta</taxon>
        <taxon>Tracheophyta</taxon>
        <taxon>Spermatophyta</taxon>
        <taxon>Magnoliopsida</taxon>
        <taxon>eudicotyledons</taxon>
        <taxon>Gunneridae</taxon>
        <taxon>Pentapetalae</taxon>
        <taxon>rosids</taxon>
        <taxon>malvids</taxon>
        <taxon>Malvales</taxon>
        <taxon>Malvaceae</taxon>
        <taxon>Grewioideae</taxon>
        <taxon>Apeibeae</taxon>
        <taxon>Corchorus</taxon>
    </lineage>
</organism>
<accession>A0A1R3JX23</accession>
<proteinExistence type="predicted"/>
<sequence>MGEVPPPTPTDPPQKFQKAQLTPHHSCFGQLPQVPHTRHPTPFIRVKAKSR</sequence>
<name>A0A1R3JX23_9ROSI</name>
<feature type="compositionally biased region" description="Pro residues" evidence="1">
    <location>
        <begin position="1"/>
        <end position="12"/>
    </location>
</feature>
<reference evidence="3" key="1">
    <citation type="submission" date="2013-09" db="EMBL/GenBank/DDBJ databases">
        <title>Corchorus olitorius genome sequencing.</title>
        <authorList>
            <person name="Alam M."/>
            <person name="Haque M.S."/>
            <person name="Islam M.S."/>
            <person name="Emdad E.M."/>
            <person name="Islam M.M."/>
            <person name="Ahmed B."/>
            <person name="Halim A."/>
            <person name="Hossen Q.M.M."/>
            <person name="Hossain M.Z."/>
            <person name="Ahmed R."/>
            <person name="Khan M.M."/>
            <person name="Islam R."/>
            <person name="Rashid M.M."/>
            <person name="Khan S.A."/>
            <person name="Rahman M.S."/>
            <person name="Alam M."/>
            <person name="Yahiya A.S."/>
            <person name="Khan M.S."/>
            <person name="Azam M.S."/>
            <person name="Haque T."/>
            <person name="Lashkar M.Z.H."/>
            <person name="Akhand A.I."/>
            <person name="Morshed G."/>
            <person name="Roy S."/>
            <person name="Uddin K.S."/>
            <person name="Rabeya T."/>
            <person name="Hossain A.S."/>
            <person name="Chowdhury A."/>
            <person name="Snigdha A.R."/>
            <person name="Mortoza M.S."/>
            <person name="Matin S.A."/>
            <person name="Hoque S.M.E."/>
            <person name="Islam M.K."/>
            <person name="Roy D.K."/>
            <person name="Haider R."/>
            <person name="Moosa M.M."/>
            <person name="Elias S.M."/>
            <person name="Hasan A.M."/>
            <person name="Jahan S."/>
            <person name="Shafiuddin M."/>
            <person name="Mahmood N."/>
            <person name="Shommy N.S."/>
        </authorList>
    </citation>
    <scope>NUCLEOTIDE SEQUENCE [LARGE SCALE GENOMIC DNA]</scope>
    <source>
        <strain evidence="3">cv. O-4</strain>
    </source>
</reference>
<gene>
    <name evidence="2" type="ORF">COLO4_13302</name>
</gene>
<dbReference type="Proteomes" id="UP000187203">
    <property type="component" value="Unassembled WGS sequence"/>
</dbReference>
<dbReference type="AlphaFoldDB" id="A0A1R3JX23"/>
<evidence type="ECO:0000313" key="2">
    <source>
        <dbReference type="EMBL" id="OMO99398.1"/>
    </source>
</evidence>
<keyword evidence="3" id="KW-1185">Reference proteome</keyword>
<dbReference type="EMBL" id="AWUE01015149">
    <property type="protein sequence ID" value="OMO99398.1"/>
    <property type="molecule type" value="Genomic_DNA"/>
</dbReference>
<comment type="caution">
    <text evidence="2">The sequence shown here is derived from an EMBL/GenBank/DDBJ whole genome shotgun (WGS) entry which is preliminary data.</text>
</comment>
<feature type="region of interest" description="Disordered" evidence="1">
    <location>
        <begin position="1"/>
        <end position="41"/>
    </location>
</feature>